<dbReference type="Proteomes" id="UP000251002">
    <property type="component" value="Unassembled WGS sequence"/>
</dbReference>
<keyword evidence="2" id="KW-1185">Reference proteome</keyword>
<evidence type="ECO:0000313" key="2">
    <source>
        <dbReference type="Proteomes" id="UP000251002"/>
    </source>
</evidence>
<name>A0A365L7Q4_9BACL</name>
<dbReference type="RefSeq" id="WP_112221699.1">
    <property type="nucleotide sequence ID" value="NZ_CP196859.1"/>
</dbReference>
<dbReference type="AlphaFoldDB" id="A0A365L7Q4"/>
<dbReference type="EMBL" id="QLZR01000001">
    <property type="protein sequence ID" value="RAZ81277.1"/>
    <property type="molecule type" value="Genomic_DNA"/>
</dbReference>
<evidence type="ECO:0000313" key="1">
    <source>
        <dbReference type="EMBL" id="RAZ81277.1"/>
    </source>
</evidence>
<comment type="caution">
    <text evidence="1">The sequence shown here is derived from an EMBL/GenBank/DDBJ whole genome shotgun (WGS) entry which is preliminary data.</text>
</comment>
<reference evidence="1 2" key="1">
    <citation type="submission" date="2018-06" db="EMBL/GenBank/DDBJ databases">
        <title>The draft genome sequences of strains SCU63 and S1.</title>
        <authorList>
            <person name="Gan L."/>
        </authorList>
    </citation>
    <scope>NUCLEOTIDE SEQUENCE [LARGE SCALE GENOMIC DNA]</scope>
    <source>
        <strain evidence="1 2">SCU63</strain>
    </source>
</reference>
<protein>
    <submittedName>
        <fullName evidence="1">Uncharacterized protein</fullName>
    </submittedName>
</protein>
<proteinExistence type="predicted"/>
<gene>
    <name evidence="1" type="ORF">DP120_03040</name>
</gene>
<accession>A0A365L7Q4</accession>
<sequence length="246" mass="27812">MKKWAAIFTVLLVAGIYLVWPKASVKAPVVMSVQVDEAKGTMEISYITSKRDDTYLLEVAVEGEERYSIEVAGAEEEGTRKSDKLLDQNGYQLREDTIVLTDEELEYFQDFPGHAPLVTLSYKDYEPIKTILILLKDGETAEGVVDEYQLNYTFTAPEEMSISSIGHYDSVATISYSQNGKELKLPVELEQGEKIDLSFWDPYNLGSNDNLLLEIETTDGKYYRKHIATPMEIPEGYLKQLAAVNR</sequence>
<organism evidence="1 2">
    <name type="scientific">Planococcus halotolerans</name>
    <dbReference type="NCBI Taxonomy" id="2233542"/>
    <lineage>
        <taxon>Bacteria</taxon>
        <taxon>Bacillati</taxon>
        <taxon>Bacillota</taxon>
        <taxon>Bacilli</taxon>
        <taxon>Bacillales</taxon>
        <taxon>Caryophanaceae</taxon>
        <taxon>Planococcus</taxon>
    </lineage>
</organism>